<keyword evidence="3" id="KW-1185">Reference proteome</keyword>
<reference evidence="2 4" key="2">
    <citation type="submission" date="2016-11" db="EMBL/GenBank/DDBJ databases">
        <authorList>
            <person name="Jaros S."/>
            <person name="Januszkiewicz K."/>
            <person name="Wedrychowicz H."/>
        </authorList>
    </citation>
    <scope>NUCLEOTIDE SEQUENCE [LARGE SCALE GENOMIC DNA]</scope>
    <source>
        <strain evidence="2">NVI 5450</strain>
    </source>
</reference>
<protein>
    <submittedName>
        <fullName evidence="2">Uncharacterized protein</fullName>
    </submittedName>
</protein>
<evidence type="ECO:0000313" key="3">
    <source>
        <dbReference type="Proteomes" id="UP000182660"/>
    </source>
</evidence>
<dbReference type="EMBL" id="FPLJ01000055">
    <property type="protein sequence ID" value="SGY92955.1"/>
    <property type="molecule type" value="Genomic_DNA"/>
</dbReference>
<organism evidence="2 4">
    <name type="scientific">Moritella viscosa</name>
    <dbReference type="NCBI Taxonomy" id="80854"/>
    <lineage>
        <taxon>Bacteria</taxon>
        <taxon>Pseudomonadati</taxon>
        <taxon>Pseudomonadota</taxon>
        <taxon>Gammaproteobacteria</taxon>
        <taxon>Alteromonadales</taxon>
        <taxon>Moritellaceae</taxon>
        <taxon>Moritella</taxon>
    </lineage>
</organism>
<dbReference type="Proteomes" id="UP000182660">
    <property type="component" value="Unassembled WGS sequence"/>
</dbReference>
<evidence type="ECO:0000313" key="2">
    <source>
        <dbReference type="EMBL" id="SGZ03716.1"/>
    </source>
</evidence>
<proteinExistence type="predicted"/>
<accession>A0A1K9ZHW2</accession>
<dbReference type="EMBL" id="FPLD01000069">
    <property type="protein sequence ID" value="SGZ03716.1"/>
    <property type="molecule type" value="Genomic_DNA"/>
</dbReference>
<evidence type="ECO:0000313" key="4">
    <source>
        <dbReference type="Proteomes" id="UP000183794"/>
    </source>
</evidence>
<gene>
    <name evidence="1" type="ORF">MT2528_2476</name>
    <name evidence="2" type="ORF">NVI5450_2692</name>
</gene>
<evidence type="ECO:0000313" key="1">
    <source>
        <dbReference type="EMBL" id="SGY92955.1"/>
    </source>
</evidence>
<sequence>MNIIYFISADFTLILSTDGTLGHLSVLPLKLTAWLFP</sequence>
<dbReference type="Proteomes" id="UP000183794">
    <property type="component" value="Unassembled WGS sequence"/>
</dbReference>
<name>A0A1K9ZHW2_9GAMM</name>
<reference evidence="1 3" key="1">
    <citation type="submission" date="2016-11" db="EMBL/GenBank/DDBJ databases">
        <authorList>
            <person name="Klemetsen T."/>
        </authorList>
    </citation>
    <scope>NUCLEOTIDE SEQUENCE [LARGE SCALE GENOMIC DNA]</scope>
    <source>
        <strain evidence="1">MT 2528</strain>
    </source>
</reference>
<dbReference type="AlphaFoldDB" id="A0A1K9ZHW2"/>